<dbReference type="InterPro" id="IPR000872">
    <property type="entry name" value="Tafazzin"/>
</dbReference>
<keyword evidence="3" id="KW-0808">Transferase</keyword>
<feature type="region of interest" description="Disordered" evidence="12">
    <location>
        <begin position="107"/>
        <end position="142"/>
    </location>
</feature>
<keyword evidence="7" id="KW-0496">Mitochondrion</keyword>
<accession>A0AAD3HHF6</accession>
<keyword evidence="8" id="KW-0472">Membrane</keyword>
<dbReference type="PANTHER" id="PTHR12497:SF0">
    <property type="entry name" value="TAFAZZIN"/>
    <property type="match status" value="1"/>
</dbReference>
<evidence type="ECO:0000256" key="9">
    <source>
        <dbReference type="ARBA" id="ARBA00023315"/>
    </source>
</evidence>
<dbReference type="PRINTS" id="PR00979">
    <property type="entry name" value="TAFAZZIN"/>
</dbReference>
<dbReference type="SMART" id="SM00563">
    <property type="entry name" value="PlsC"/>
    <property type="match status" value="1"/>
</dbReference>
<dbReference type="Pfam" id="PF01553">
    <property type="entry name" value="Acyltransferase"/>
    <property type="match status" value="1"/>
</dbReference>
<evidence type="ECO:0000256" key="7">
    <source>
        <dbReference type="ARBA" id="ARBA00023128"/>
    </source>
</evidence>
<gene>
    <name evidence="14" type="ORF">Agub_g1621</name>
</gene>
<dbReference type="CDD" id="cd07989">
    <property type="entry name" value="LPLAT_AGPAT-like"/>
    <property type="match status" value="1"/>
</dbReference>
<evidence type="ECO:0000256" key="6">
    <source>
        <dbReference type="ARBA" id="ARBA00023098"/>
    </source>
</evidence>
<protein>
    <recommendedName>
        <fullName evidence="13">Phospholipid/glycerol acyltransferase domain-containing protein</fullName>
    </recommendedName>
</protein>
<dbReference type="GO" id="GO:0008374">
    <property type="term" value="F:O-acyltransferase activity"/>
    <property type="evidence" value="ECO:0007669"/>
    <property type="project" value="TreeGrafter"/>
</dbReference>
<feature type="region of interest" description="Disordered" evidence="12">
    <location>
        <begin position="397"/>
        <end position="418"/>
    </location>
</feature>
<keyword evidence="15" id="KW-1185">Reference proteome</keyword>
<comment type="subcellular location">
    <subcellularLocation>
        <location evidence="1">Mitochondrion inner membrane</location>
        <topology evidence="1">Peripheral membrane protein</topology>
        <orientation evidence="1">Intermembrane side</orientation>
    </subcellularLocation>
    <subcellularLocation>
        <location evidence="10">Mitochondrion outer membrane</location>
        <topology evidence="10">Peripheral membrane protein</topology>
        <orientation evidence="10">Intermembrane side</orientation>
    </subcellularLocation>
</comment>
<evidence type="ECO:0000256" key="2">
    <source>
        <dbReference type="ARBA" id="ARBA00010524"/>
    </source>
</evidence>
<dbReference type="InterPro" id="IPR002123">
    <property type="entry name" value="Plipid/glycerol_acylTrfase"/>
</dbReference>
<evidence type="ECO:0000313" key="15">
    <source>
        <dbReference type="Proteomes" id="UP001054857"/>
    </source>
</evidence>
<dbReference type="GO" id="GO:0005743">
    <property type="term" value="C:mitochondrial inner membrane"/>
    <property type="evidence" value="ECO:0007669"/>
    <property type="project" value="UniProtKB-SubCell"/>
</dbReference>
<sequence length="481" mass="51734">MPPYSNLQHLKLQYREFLRKTAAYHRSESGDACTQNYYVERACVEATFEHSFARLRQIATTVSVSELRAYYQARKERAKARLRRAIDAKVSRFGTYLDNVRTSTTQLAASSDGSVQNQSTSSSLEQASEGASSSRTVVTASTGSSGQELQQLYGADGFLRRAVLYLVGSAARVYMTGLNSTSVEGLDHMSAALQRPAGQALITVSNHVAALDDPLVVTTLLPEGTLEQPDKLRWTLCASDRCFRYAAFVPFFRAAKVLPVVRGGGMTQPGMAAAEARLAAGDWVHIFPEGTRSPDGVKLGAVRKGVGRLVASVPEGSPPPLVLPFVHRGMEGVMPRGAVLPATGQQVDVLVGKPIPVGDLLAAARQEGWSEDRLHTAVAARVAHRLQHLAARLDARRAGLPDPGPEEEPPAPAGVSSLDQFDPADLLLAERLRQQRRRSGGAMAAAWERLKFRQGLQHRSWAMQEVSAPQAPAVAAVGGGG</sequence>
<evidence type="ECO:0000256" key="10">
    <source>
        <dbReference type="ARBA" id="ARBA00024323"/>
    </source>
</evidence>
<feature type="domain" description="Phospholipid/glycerol acyltransferase" evidence="13">
    <location>
        <begin position="201"/>
        <end position="330"/>
    </location>
</feature>
<name>A0AAD3HHF6_9CHLO</name>
<evidence type="ECO:0000256" key="8">
    <source>
        <dbReference type="ARBA" id="ARBA00023136"/>
    </source>
</evidence>
<comment type="caution">
    <text evidence="14">The sequence shown here is derived from an EMBL/GenBank/DDBJ whole genome shotgun (WGS) entry which is preliminary data.</text>
</comment>
<evidence type="ECO:0000256" key="12">
    <source>
        <dbReference type="SAM" id="MobiDB-lite"/>
    </source>
</evidence>
<dbReference type="PANTHER" id="PTHR12497">
    <property type="entry name" value="TAZ PROTEIN TAFAZZIN"/>
    <property type="match status" value="1"/>
</dbReference>
<keyword evidence="6" id="KW-0443">Lipid metabolism</keyword>
<keyword evidence="9" id="KW-0012">Acyltransferase</keyword>
<evidence type="ECO:0000256" key="5">
    <source>
        <dbReference type="ARBA" id="ARBA00022792"/>
    </source>
</evidence>
<dbReference type="GO" id="GO:0005741">
    <property type="term" value="C:mitochondrial outer membrane"/>
    <property type="evidence" value="ECO:0007669"/>
    <property type="project" value="UniProtKB-SubCell"/>
</dbReference>
<proteinExistence type="inferred from homology"/>
<reference evidence="14 15" key="1">
    <citation type="journal article" date="2021" name="Sci. Rep.">
        <title>Genome sequencing of the multicellular alga Astrephomene provides insights into convergent evolution of germ-soma differentiation.</title>
        <authorList>
            <person name="Yamashita S."/>
            <person name="Yamamoto K."/>
            <person name="Matsuzaki R."/>
            <person name="Suzuki S."/>
            <person name="Yamaguchi H."/>
            <person name="Hirooka S."/>
            <person name="Minakuchi Y."/>
            <person name="Miyagishima S."/>
            <person name="Kawachi M."/>
            <person name="Toyoda A."/>
            <person name="Nozaki H."/>
        </authorList>
    </citation>
    <scope>NUCLEOTIDE SEQUENCE [LARGE SCALE GENOMIC DNA]</scope>
    <source>
        <strain evidence="14 15">NIES-4017</strain>
    </source>
</reference>
<evidence type="ECO:0000256" key="11">
    <source>
        <dbReference type="ARBA" id="ARBA00047906"/>
    </source>
</evidence>
<evidence type="ECO:0000259" key="13">
    <source>
        <dbReference type="SMART" id="SM00563"/>
    </source>
</evidence>
<evidence type="ECO:0000256" key="4">
    <source>
        <dbReference type="ARBA" id="ARBA00022787"/>
    </source>
</evidence>
<keyword evidence="5" id="KW-0999">Mitochondrion inner membrane</keyword>
<feature type="compositionally biased region" description="Polar residues" evidence="12">
    <location>
        <begin position="107"/>
        <end position="126"/>
    </location>
</feature>
<evidence type="ECO:0000256" key="3">
    <source>
        <dbReference type="ARBA" id="ARBA00022679"/>
    </source>
</evidence>
<comment type="catalytic activity">
    <reaction evidence="11">
        <text>1'-[1,2-diacyl-sn-glycero-3-phospho],3'-[1-acyl-sn-glycero-3-phospho]-glycerol + a 1,2-diacyl-sn-glycero-3-phosphocholine = a cardiolipin + a 1-acyl-sn-glycero-3-phosphocholine</text>
        <dbReference type="Rhea" id="RHEA:33731"/>
        <dbReference type="ChEBI" id="CHEBI:57643"/>
        <dbReference type="ChEBI" id="CHEBI:58168"/>
        <dbReference type="ChEBI" id="CHEBI:62237"/>
        <dbReference type="ChEBI" id="CHEBI:64743"/>
    </reaction>
    <physiologicalReaction direction="left-to-right" evidence="11">
        <dbReference type="Rhea" id="RHEA:33732"/>
    </physiologicalReaction>
    <physiologicalReaction direction="right-to-left" evidence="11">
        <dbReference type="Rhea" id="RHEA:33733"/>
    </physiologicalReaction>
</comment>
<dbReference type="EMBL" id="BMAR01000001">
    <property type="protein sequence ID" value="GFR40957.1"/>
    <property type="molecule type" value="Genomic_DNA"/>
</dbReference>
<comment type="similarity">
    <text evidence="2">Belongs to the taffazin family.</text>
</comment>
<evidence type="ECO:0000256" key="1">
    <source>
        <dbReference type="ARBA" id="ARBA00004137"/>
    </source>
</evidence>
<feature type="compositionally biased region" description="Low complexity" evidence="12">
    <location>
        <begin position="130"/>
        <end position="142"/>
    </location>
</feature>
<dbReference type="SUPFAM" id="SSF69593">
    <property type="entry name" value="Glycerol-3-phosphate (1)-acyltransferase"/>
    <property type="match status" value="1"/>
</dbReference>
<feature type="non-terminal residue" evidence="14">
    <location>
        <position position="1"/>
    </location>
</feature>
<keyword evidence="4" id="KW-1000">Mitochondrion outer membrane</keyword>
<dbReference type="AlphaFoldDB" id="A0AAD3HHF6"/>
<evidence type="ECO:0000313" key="14">
    <source>
        <dbReference type="EMBL" id="GFR40957.1"/>
    </source>
</evidence>
<dbReference type="Proteomes" id="UP001054857">
    <property type="component" value="Unassembled WGS sequence"/>
</dbReference>
<organism evidence="14 15">
    <name type="scientific">Astrephomene gubernaculifera</name>
    <dbReference type="NCBI Taxonomy" id="47775"/>
    <lineage>
        <taxon>Eukaryota</taxon>
        <taxon>Viridiplantae</taxon>
        <taxon>Chlorophyta</taxon>
        <taxon>core chlorophytes</taxon>
        <taxon>Chlorophyceae</taxon>
        <taxon>CS clade</taxon>
        <taxon>Chlamydomonadales</taxon>
        <taxon>Astrephomenaceae</taxon>
        <taxon>Astrephomene</taxon>
    </lineage>
</organism>
<dbReference type="GO" id="GO:0006644">
    <property type="term" value="P:phospholipid metabolic process"/>
    <property type="evidence" value="ECO:0007669"/>
    <property type="project" value="InterPro"/>
</dbReference>